<evidence type="ECO:0000313" key="2">
    <source>
        <dbReference type="Proteomes" id="UP001607302"/>
    </source>
</evidence>
<dbReference type="Proteomes" id="UP001607302">
    <property type="component" value="Unassembled WGS sequence"/>
</dbReference>
<organism evidence="1 2">
    <name type="scientific">Vespula squamosa</name>
    <name type="common">Southern yellow jacket</name>
    <name type="synonym">Wasp</name>
    <dbReference type="NCBI Taxonomy" id="30214"/>
    <lineage>
        <taxon>Eukaryota</taxon>
        <taxon>Metazoa</taxon>
        <taxon>Ecdysozoa</taxon>
        <taxon>Arthropoda</taxon>
        <taxon>Hexapoda</taxon>
        <taxon>Insecta</taxon>
        <taxon>Pterygota</taxon>
        <taxon>Neoptera</taxon>
        <taxon>Endopterygota</taxon>
        <taxon>Hymenoptera</taxon>
        <taxon>Apocrita</taxon>
        <taxon>Aculeata</taxon>
        <taxon>Vespoidea</taxon>
        <taxon>Vespidae</taxon>
        <taxon>Vespinae</taxon>
        <taxon>Vespula</taxon>
    </lineage>
</organism>
<keyword evidence="2" id="KW-1185">Reference proteome</keyword>
<dbReference type="AlphaFoldDB" id="A0ABD2A6R0"/>
<dbReference type="EMBL" id="JAUDFV010000154">
    <property type="protein sequence ID" value="KAL2716265.1"/>
    <property type="molecule type" value="Genomic_DNA"/>
</dbReference>
<reference evidence="1 2" key="1">
    <citation type="journal article" date="2024" name="Ann. Entomol. Soc. Am.">
        <title>Genomic analyses of the southern and eastern yellowjacket wasps (Hymenoptera: Vespidae) reveal evolutionary signatures of social life.</title>
        <authorList>
            <person name="Catto M.A."/>
            <person name="Caine P.B."/>
            <person name="Orr S.E."/>
            <person name="Hunt B.G."/>
            <person name="Goodisman M.A.D."/>
        </authorList>
    </citation>
    <scope>NUCLEOTIDE SEQUENCE [LARGE SCALE GENOMIC DNA]</scope>
    <source>
        <strain evidence="1">233</strain>
        <tissue evidence="1">Head and thorax</tissue>
    </source>
</reference>
<proteinExistence type="predicted"/>
<accession>A0ABD2A6R0</accession>
<comment type="caution">
    <text evidence="1">The sequence shown here is derived from an EMBL/GenBank/DDBJ whole genome shotgun (WGS) entry which is preliminary data.</text>
</comment>
<sequence length="360" mass="40928">MINWILSHCFKVDNLFPTENIIDLIVSTQLRKIVAFRFFYTLYSTSKQILSKLALPKPRLPFDALNFGSYLANTKFVFYNPLKSDSIYLLNDMDNLKSPFLFVPRELRGRGFQGKYIAEMSTYSVLKLWNDVMDDAREQEGWLFGLPSQVSTHTNINHEIEYNENTFAIFMKKEKRKKLSNRVENIAYIRTCEVAVLKSYGWSRCCINISLGTTTEIKARCSFLRLTGQAKSSRVDSVFCSSLGQEMDVLRGESDLEQFTINIAILTKGTPQLVVVSTLLLLCELEGTELESAVAVMDSKLGKLLASLLTRLPECICVLFRYPGFSFNQNTSVLITLVHANCKTLETDSTHLIHSLAKLE</sequence>
<protein>
    <submittedName>
        <fullName evidence="1">Uncharacterized protein</fullName>
    </submittedName>
</protein>
<name>A0ABD2A6R0_VESSQ</name>
<evidence type="ECO:0000313" key="1">
    <source>
        <dbReference type="EMBL" id="KAL2716265.1"/>
    </source>
</evidence>
<gene>
    <name evidence="1" type="ORF">V1478_013941</name>
</gene>